<protein>
    <submittedName>
        <fullName evidence="1">Uncharacterized protein</fullName>
    </submittedName>
</protein>
<dbReference type="AlphaFoldDB" id="A0A4C1UQI0"/>
<gene>
    <name evidence="1" type="ORF">EVAR_19732_1</name>
</gene>
<proteinExistence type="predicted"/>
<comment type="caution">
    <text evidence="1">The sequence shown here is derived from an EMBL/GenBank/DDBJ whole genome shotgun (WGS) entry which is preliminary data.</text>
</comment>
<name>A0A4C1UQI0_EUMVA</name>
<evidence type="ECO:0000313" key="1">
    <source>
        <dbReference type="EMBL" id="GBP28691.1"/>
    </source>
</evidence>
<sequence>MVYNRNAAEKKEGSGNVIPAQIHSSSFSQSIILMAPNLMDQSKTFGSLGRGARAPLYHTILSHRCGDVTVDCHLRGPTSRQSRAVTK</sequence>
<organism evidence="1 2">
    <name type="scientific">Eumeta variegata</name>
    <name type="common">Bagworm moth</name>
    <name type="synonym">Eumeta japonica</name>
    <dbReference type="NCBI Taxonomy" id="151549"/>
    <lineage>
        <taxon>Eukaryota</taxon>
        <taxon>Metazoa</taxon>
        <taxon>Ecdysozoa</taxon>
        <taxon>Arthropoda</taxon>
        <taxon>Hexapoda</taxon>
        <taxon>Insecta</taxon>
        <taxon>Pterygota</taxon>
        <taxon>Neoptera</taxon>
        <taxon>Endopterygota</taxon>
        <taxon>Lepidoptera</taxon>
        <taxon>Glossata</taxon>
        <taxon>Ditrysia</taxon>
        <taxon>Tineoidea</taxon>
        <taxon>Psychidae</taxon>
        <taxon>Oiketicinae</taxon>
        <taxon>Eumeta</taxon>
    </lineage>
</organism>
<evidence type="ECO:0000313" key="2">
    <source>
        <dbReference type="Proteomes" id="UP000299102"/>
    </source>
</evidence>
<dbReference type="Proteomes" id="UP000299102">
    <property type="component" value="Unassembled WGS sequence"/>
</dbReference>
<reference evidence="1 2" key="1">
    <citation type="journal article" date="2019" name="Commun. Biol.">
        <title>The bagworm genome reveals a unique fibroin gene that provides high tensile strength.</title>
        <authorList>
            <person name="Kono N."/>
            <person name="Nakamura H."/>
            <person name="Ohtoshi R."/>
            <person name="Tomita M."/>
            <person name="Numata K."/>
            <person name="Arakawa K."/>
        </authorList>
    </citation>
    <scope>NUCLEOTIDE SEQUENCE [LARGE SCALE GENOMIC DNA]</scope>
</reference>
<dbReference type="EMBL" id="BGZK01000210">
    <property type="protein sequence ID" value="GBP28691.1"/>
    <property type="molecule type" value="Genomic_DNA"/>
</dbReference>
<accession>A0A4C1UQI0</accession>
<keyword evidence="2" id="KW-1185">Reference proteome</keyword>